<gene>
    <name evidence="1" type="ORF">P153DRAFT_370733</name>
</gene>
<dbReference type="AlphaFoldDB" id="A0A6A6A0R9"/>
<reference evidence="1" key="1">
    <citation type="journal article" date="2020" name="Stud. Mycol.">
        <title>101 Dothideomycetes genomes: a test case for predicting lifestyles and emergence of pathogens.</title>
        <authorList>
            <person name="Haridas S."/>
            <person name="Albert R."/>
            <person name="Binder M."/>
            <person name="Bloem J."/>
            <person name="Labutti K."/>
            <person name="Salamov A."/>
            <person name="Andreopoulos B."/>
            <person name="Baker S."/>
            <person name="Barry K."/>
            <person name="Bills G."/>
            <person name="Bluhm B."/>
            <person name="Cannon C."/>
            <person name="Castanera R."/>
            <person name="Culley D."/>
            <person name="Daum C."/>
            <person name="Ezra D."/>
            <person name="Gonzalez J."/>
            <person name="Henrissat B."/>
            <person name="Kuo A."/>
            <person name="Liang C."/>
            <person name="Lipzen A."/>
            <person name="Lutzoni F."/>
            <person name="Magnuson J."/>
            <person name="Mondo S."/>
            <person name="Nolan M."/>
            <person name="Ohm R."/>
            <person name="Pangilinan J."/>
            <person name="Park H.-J."/>
            <person name="Ramirez L."/>
            <person name="Alfaro M."/>
            <person name="Sun H."/>
            <person name="Tritt A."/>
            <person name="Yoshinaga Y."/>
            <person name="Zwiers L.-H."/>
            <person name="Turgeon B."/>
            <person name="Goodwin S."/>
            <person name="Spatafora J."/>
            <person name="Crous P."/>
            <person name="Grigoriev I."/>
        </authorList>
    </citation>
    <scope>NUCLEOTIDE SEQUENCE</scope>
    <source>
        <strain evidence="1">CBS 119687</strain>
    </source>
</reference>
<accession>A0A6A6A0R9</accession>
<dbReference type="OrthoDB" id="3729620at2759"/>
<organism evidence="1 2">
    <name type="scientific">Dothidotthia symphoricarpi CBS 119687</name>
    <dbReference type="NCBI Taxonomy" id="1392245"/>
    <lineage>
        <taxon>Eukaryota</taxon>
        <taxon>Fungi</taxon>
        <taxon>Dikarya</taxon>
        <taxon>Ascomycota</taxon>
        <taxon>Pezizomycotina</taxon>
        <taxon>Dothideomycetes</taxon>
        <taxon>Pleosporomycetidae</taxon>
        <taxon>Pleosporales</taxon>
        <taxon>Dothidotthiaceae</taxon>
        <taxon>Dothidotthia</taxon>
    </lineage>
</organism>
<dbReference type="InterPro" id="IPR036249">
    <property type="entry name" value="Thioredoxin-like_sf"/>
</dbReference>
<evidence type="ECO:0008006" key="3">
    <source>
        <dbReference type="Google" id="ProtNLM"/>
    </source>
</evidence>
<evidence type="ECO:0000313" key="2">
    <source>
        <dbReference type="Proteomes" id="UP000799771"/>
    </source>
</evidence>
<proteinExistence type="predicted"/>
<evidence type="ECO:0000313" key="1">
    <source>
        <dbReference type="EMBL" id="KAF2124825.1"/>
    </source>
</evidence>
<keyword evidence="2" id="KW-1185">Reference proteome</keyword>
<sequence>MSDIIQLASKEDYDSLITASTGKTVLAIIWPQDRTSAILLKHLNLLLPESDRSEYGIVGIYSFDVYSLPALAEEVGVTFVPMLIWFNDGIRDSTEWHQGVRIEGEKISDGVKRVVNRIKAAGKGLGGDEDSDEDAWENC</sequence>
<dbReference type="RefSeq" id="XP_033519218.1">
    <property type="nucleotide sequence ID" value="XM_033669106.1"/>
</dbReference>
<protein>
    <recommendedName>
        <fullName evidence="3">Thioredoxin domain-containing protein</fullName>
    </recommendedName>
</protein>
<name>A0A6A6A0R9_9PLEO</name>
<dbReference type="EMBL" id="ML977518">
    <property type="protein sequence ID" value="KAF2124825.1"/>
    <property type="molecule type" value="Genomic_DNA"/>
</dbReference>
<dbReference type="Proteomes" id="UP000799771">
    <property type="component" value="Unassembled WGS sequence"/>
</dbReference>
<dbReference type="GeneID" id="54409538"/>
<dbReference type="SUPFAM" id="SSF52833">
    <property type="entry name" value="Thioredoxin-like"/>
    <property type="match status" value="1"/>
</dbReference>